<dbReference type="Pfam" id="PF00620">
    <property type="entry name" value="RhoGAP"/>
    <property type="match status" value="1"/>
</dbReference>
<accession>A0A8T3DXW9</accession>
<comment type="caution">
    <text evidence="4">The sequence shown here is derived from an EMBL/GenBank/DDBJ whole genome shotgun (WGS) entry which is preliminary data.</text>
</comment>
<dbReference type="PROSITE" id="PS50238">
    <property type="entry name" value="RHOGAP"/>
    <property type="match status" value="1"/>
</dbReference>
<dbReference type="EMBL" id="JAERUA010000003">
    <property type="protein sequence ID" value="KAI1901210.1"/>
    <property type="molecule type" value="Genomic_DNA"/>
</dbReference>
<feature type="region of interest" description="Disordered" evidence="2">
    <location>
        <begin position="574"/>
        <end position="606"/>
    </location>
</feature>
<feature type="compositionally biased region" description="Low complexity" evidence="2">
    <location>
        <begin position="670"/>
        <end position="684"/>
    </location>
</feature>
<evidence type="ECO:0000313" key="4">
    <source>
        <dbReference type="EMBL" id="KAI1901210.1"/>
    </source>
</evidence>
<sequence>MRRGRRKGASKDKVFGCDLLEHLAASSQEIPQVLRCCSEFIEEHGIVDGIYRLSGVSSNIQKLRSEFDGEGTPDLCKDVYLQDIHCISSLCKAYFRELPNPLLTYQLYDKFADAVAVQLEEERLVKIKEVLKDLPPPHYRTLEFLMRHLVKMSTFALQTNMHARNLAIVWAPNLLRSKDIEASGFNGTAAFMEVRVQSIVVEFILTHVTQLFPIPGQPSERRKSLPSPSVMANQEDQFFRTVPLQLPSALSPGDGPPPMRPYHSIIESTDKRKGSLKGRKWKSIFNLGGRLQDPRRKNKVTCKDKEKVSLRPAKSMDSLSSVPYSHEGDRAHPSPSPPLGREAGSSGGVMGGAGSAYAVTYRRGGGASVSVVSGGGTQGTYSRLDSGGGSTADGLPPPRSPGLSSRAERRAGIHISGPFSVTVPLHITSGLALGVLQGGVQREEDRTEKEVDGAENDEGGVQKEEGGAQREEGGALREEGGAQREEGRNQREEGEALREEGGALREEGRKVGKEVDGAEMEGGRVKIEVCMSEKEESREWREGEKHREERKEGAVERKKGENRIVEGEDRCSDAMGIKESLSVEEEQPAASPGAVKQGLEEEEPDYMDMRAGTVQIPLDEQLPLDFQDTFGFLDLMDNSTYNQVNEFSVEPPCYEEEEDDEEQSGYLGGAPSAQSPQWSAPPIQTHRSVTFDPNSRACKSHSLPYKSQSFLPAISFSSSEDEDDGSEEEDGSDEENGRFFCSLPDSLQFQALIQRDMARDANAGDLSSPDLHAAGQESTGTNGHDSSDSSTCGGLQAELESSLPLMDMDRAGGEGGFSDRKLRLANGHRQTRWRTDRLTLRNTQRWRTDRLTQRNTQRWRTDRLTQRNTQRWRTDRLTQRNTQRWRTDRPHTEEHTKVEDRPTHTEEHTKVEDRPPHTEEHTKMEDRPTHTEEHTKVEDRPTHTEEHTKVEDRPPHTEEHTNTPRAERNHVATWTDTPGLGCGEAEASLTESEEEYEEDENPSVLEHREGNDDSGERPPFENKLFEDECNPQPTPAGEEQVTEPTPAGHPEEQVAQPTPVEEEKKQETGPTPAGDPEELREQHRCGHSDEELSGLEFVVKAEQEEEHVAQRLSQTGCEHSAGRLNNLGSEYVMYERDSQLWTSFTQGDSDIETADPVCSNATEQYSQSLSVHSELQHTPATVEGSGNTVSSFGASYVEAFDKMREKCDTVISQKIFL</sequence>
<protein>
    <recommendedName>
        <fullName evidence="3">Rho-GAP domain-containing protein</fullName>
    </recommendedName>
</protein>
<proteinExistence type="predicted"/>
<feature type="region of interest" description="Disordered" evidence="2">
    <location>
        <begin position="866"/>
        <end position="1086"/>
    </location>
</feature>
<gene>
    <name evidence="4" type="ORF">AGOR_G00031950</name>
</gene>
<feature type="compositionally biased region" description="Acidic residues" evidence="2">
    <location>
        <begin position="653"/>
        <end position="663"/>
    </location>
</feature>
<dbReference type="GO" id="GO:0005096">
    <property type="term" value="F:GTPase activator activity"/>
    <property type="evidence" value="ECO:0007669"/>
    <property type="project" value="UniProtKB-KW"/>
</dbReference>
<feature type="compositionally biased region" description="Basic and acidic residues" evidence="2">
    <location>
        <begin position="460"/>
        <end position="562"/>
    </location>
</feature>
<keyword evidence="5" id="KW-1185">Reference proteome</keyword>
<feature type="compositionally biased region" description="Acidic residues" evidence="2">
    <location>
        <begin position="719"/>
        <end position="734"/>
    </location>
</feature>
<keyword evidence="1" id="KW-0343">GTPase activation</keyword>
<dbReference type="InterPro" id="IPR008936">
    <property type="entry name" value="Rho_GTPase_activation_prot"/>
</dbReference>
<feature type="domain" description="Rho-GAP" evidence="3">
    <location>
        <begin position="17"/>
        <end position="212"/>
    </location>
</feature>
<evidence type="ECO:0000256" key="1">
    <source>
        <dbReference type="ARBA" id="ARBA00022468"/>
    </source>
</evidence>
<feature type="region of interest" description="Disordered" evidence="2">
    <location>
        <begin position="715"/>
        <end position="740"/>
    </location>
</feature>
<feature type="compositionally biased region" description="Basic and acidic residues" evidence="2">
    <location>
        <begin position="1077"/>
        <end position="1086"/>
    </location>
</feature>
<dbReference type="InterPro" id="IPR000198">
    <property type="entry name" value="RhoGAP_dom"/>
</dbReference>
<name>A0A8T3DXW9_9TELE</name>
<feature type="compositionally biased region" description="Basic and acidic residues" evidence="2">
    <location>
        <begin position="885"/>
        <end position="970"/>
    </location>
</feature>
<dbReference type="CDD" id="cd04384">
    <property type="entry name" value="RhoGAP_CdGAP"/>
    <property type="match status" value="1"/>
</dbReference>
<dbReference type="PANTHER" id="PTHR15729:SF12">
    <property type="entry name" value="RHO GTPASE-ACTIVATING PROTEIN 30"/>
    <property type="match status" value="1"/>
</dbReference>
<dbReference type="FunFam" id="1.10.555.10:FF:000002">
    <property type="entry name" value="rho GTPase-activating protein 32 isoform X1"/>
    <property type="match status" value="1"/>
</dbReference>
<dbReference type="Gene3D" id="1.10.555.10">
    <property type="entry name" value="Rho GTPase activation protein"/>
    <property type="match status" value="1"/>
</dbReference>
<feature type="region of interest" description="Disordered" evidence="2">
    <location>
        <begin position="762"/>
        <end position="794"/>
    </location>
</feature>
<organism evidence="4 5">
    <name type="scientific">Albula goreensis</name>
    <dbReference type="NCBI Taxonomy" id="1534307"/>
    <lineage>
        <taxon>Eukaryota</taxon>
        <taxon>Metazoa</taxon>
        <taxon>Chordata</taxon>
        <taxon>Craniata</taxon>
        <taxon>Vertebrata</taxon>
        <taxon>Euteleostomi</taxon>
        <taxon>Actinopterygii</taxon>
        <taxon>Neopterygii</taxon>
        <taxon>Teleostei</taxon>
        <taxon>Albuliformes</taxon>
        <taxon>Albulidae</taxon>
        <taxon>Albula</taxon>
    </lineage>
</organism>
<dbReference type="GO" id="GO:0007264">
    <property type="term" value="P:small GTPase-mediated signal transduction"/>
    <property type="evidence" value="ECO:0007669"/>
    <property type="project" value="TreeGrafter"/>
</dbReference>
<feature type="compositionally biased region" description="Basic and acidic residues" evidence="2">
    <location>
        <begin position="1005"/>
        <end position="1026"/>
    </location>
</feature>
<feature type="region of interest" description="Disordered" evidence="2">
    <location>
        <begin position="371"/>
        <end position="406"/>
    </location>
</feature>
<reference evidence="4" key="1">
    <citation type="submission" date="2021-01" db="EMBL/GenBank/DDBJ databases">
        <authorList>
            <person name="Zahm M."/>
            <person name="Roques C."/>
            <person name="Cabau C."/>
            <person name="Klopp C."/>
            <person name="Donnadieu C."/>
            <person name="Jouanno E."/>
            <person name="Lampietro C."/>
            <person name="Louis A."/>
            <person name="Herpin A."/>
            <person name="Echchiki A."/>
            <person name="Berthelot C."/>
            <person name="Parey E."/>
            <person name="Roest-Crollius H."/>
            <person name="Braasch I."/>
            <person name="Postlethwait J."/>
            <person name="Bobe J."/>
            <person name="Montfort J."/>
            <person name="Bouchez O."/>
            <person name="Begum T."/>
            <person name="Mejri S."/>
            <person name="Adams A."/>
            <person name="Chen W.-J."/>
            <person name="Guiguen Y."/>
        </authorList>
    </citation>
    <scope>NUCLEOTIDE SEQUENCE</scope>
    <source>
        <tissue evidence="4">Blood</tissue>
    </source>
</reference>
<dbReference type="SUPFAM" id="SSF48350">
    <property type="entry name" value="GTPase activation domain, GAP"/>
    <property type="match status" value="1"/>
</dbReference>
<dbReference type="SMART" id="SM00324">
    <property type="entry name" value="RhoGAP"/>
    <property type="match status" value="1"/>
</dbReference>
<feature type="region of interest" description="Disordered" evidence="2">
    <location>
        <begin position="643"/>
        <end position="702"/>
    </location>
</feature>
<dbReference type="OrthoDB" id="79452at2759"/>
<evidence type="ECO:0000256" key="2">
    <source>
        <dbReference type="SAM" id="MobiDB-lite"/>
    </source>
</evidence>
<dbReference type="PANTHER" id="PTHR15729">
    <property type="entry name" value="CDC42 GTPASE-ACTIVATING PROTEIN"/>
    <property type="match status" value="1"/>
</dbReference>
<feature type="region of interest" description="Disordered" evidence="2">
    <location>
        <begin position="287"/>
        <end position="348"/>
    </location>
</feature>
<dbReference type="InterPro" id="IPR051576">
    <property type="entry name" value="PX-Rho_GAP"/>
</dbReference>
<feature type="compositionally biased region" description="Basic and acidic residues" evidence="2">
    <location>
        <begin position="441"/>
        <end position="452"/>
    </location>
</feature>
<dbReference type="Proteomes" id="UP000829720">
    <property type="component" value="Unassembled WGS sequence"/>
</dbReference>
<dbReference type="AlphaFoldDB" id="A0A8T3DXW9"/>
<feature type="compositionally biased region" description="Acidic residues" evidence="2">
    <location>
        <begin position="991"/>
        <end position="1001"/>
    </location>
</feature>
<feature type="region of interest" description="Disordered" evidence="2">
    <location>
        <begin position="439"/>
        <end position="562"/>
    </location>
</feature>
<evidence type="ECO:0000313" key="5">
    <source>
        <dbReference type="Proteomes" id="UP000829720"/>
    </source>
</evidence>
<evidence type="ECO:0000259" key="3">
    <source>
        <dbReference type="PROSITE" id="PS50238"/>
    </source>
</evidence>
<feature type="compositionally biased region" description="Polar residues" evidence="2">
    <location>
        <begin position="776"/>
        <end position="793"/>
    </location>
</feature>